<dbReference type="SUPFAM" id="SSF50341">
    <property type="entry name" value="CheW-like"/>
    <property type="match status" value="1"/>
</dbReference>
<dbReference type="Proteomes" id="UP000239406">
    <property type="component" value="Unassembled WGS sequence"/>
</dbReference>
<dbReference type="EMBL" id="PSNY01000042">
    <property type="protein sequence ID" value="PPE68242.1"/>
    <property type="molecule type" value="Genomic_DNA"/>
</dbReference>
<sequence length="178" mass="19074">MGAMDPIQHIQPATSARGASAQAAASKPKEYLTFRLGNEEYGIDILKVQEIRGYEEPTHIANAPAFIKGVVNLRGVIVPIVDLRMRFGCERVEYNGFTVTIILCVQDRTVGAVVDAVSDVMELPAEAIKAAPELSSAVDARFITGLGQVGERMLILLDIERLILSPSLGLASAEVALA</sequence>
<dbReference type="CDD" id="cd00732">
    <property type="entry name" value="CheW"/>
    <property type="match status" value="1"/>
</dbReference>
<evidence type="ECO:0000259" key="4">
    <source>
        <dbReference type="PROSITE" id="PS50851"/>
    </source>
</evidence>
<evidence type="ECO:0000313" key="6">
    <source>
        <dbReference type="Proteomes" id="UP000239406"/>
    </source>
</evidence>
<feature type="domain" description="CheW-like" evidence="4">
    <location>
        <begin position="28"/>
        <end position="168"/>
    </location>
</feature>
<dbReference type="PANTHER" id="PTHR22617">
    <property type="entry name" value="CHEMOTAXIS SENSOR HISTIDINE KINASE-RELATED"/>
    <property type="match status" value="1"/>
</dbReference>
<dbReference type="InterPro" id="IPR039315">
    <property type="entry name" value="CheW"/>
</dbReference>
<reference evidence="5 6" key="1">
    <citation type="submission" date="2018-02" db="EMBL/GenBank/DDBJ databases">
        <title>Reclassifiation of [Polyangium] brachysporum DSM 7029 as Guopingzhaonella breviflexa gen. nov., sp. nov., a member of the family Comamonadaceae.</title>
        <authorList>
            <person name="Tang B."/>
        </authorList>
    </citation>
    <scope>NUCLEOTIDE SEQUENCE [LARGE SCALE GENOMIC DNA]</scope>
    <source>
        <strain evidence="5 6">DSM 15344</strain>
    </source>
</reference>
<protein>
    <recommendedName>
        <fullName evidence="2">Chemotaxis protein CheW</fullName>
    </recommendedName>
</protein>
<gene>
    <name evidence="5" type="ORF">C1702_18150</name>
</gene>
<keyword evidence="3" id="KW-0963">Cytoplasm</keyword>
<accession>A0A2S5SZY5</accession>
<evidence type="ECO:0000256" key="1">
    <source>
        <dbReference type="ARBA" id="ARBA00004496"/>
    </source>
</evidence>
<dbReference type="InterPro" id="IPR036061">
    <property type="entry name" value="CheW-like_dom_sf"/>
</dbReference>
<dbReference type="Gene3D" id="2.40.50.180">
    <property type="entry name" value="CheA-289, Domain 4"/>
    <property type="match status" value="1"/>
</dbReference>
<dbReference type="GO" id="GO:0007165">
    <property type="term" value="P:signal transduction"/>
    <property type="evidence" value="ECO:0007669"/>
    <property type="project" value="InterPro"/>
</dbReference>
<name>A0A2S5SZY5_9BURK</name>
<evidence type="ECO:0000256" key="3">
    <source>
        <dbReference type="ARBA" id="ARBA00022490"/>
    </source>
</evidence>
<dbReference type="GO" id="GO:0006935">
    <property type="term" value="P:chemotaxis"/>
    <property type="evidence" value="ECO:0007669"/>
    <property type="project" value="InterPro"/>
</dbReference>
<evidence type="ECO:0000256" key="2">
    <source>
        <dbReference type="ARBA" id="ARBA00021483"/>
    </source>
</evidence>
<dbReference type="PROSITE" id="PS50851">
    <property type="entry name" value="CHEW"/>
    <property type="match status" value="1"/>
</dbReference>
<dbReference type="GO" id="GO:0005829">
    <property type="term" value="C:cytosol"/>
    <property type="evidence" value="ECO:0007669"/>
    <property type="project" value="TreeGrafter"/>
</dbReference>
<comment type="subcellular location">
    <subcellularLocation>
        <location evidence="1">Cytoplasm</location>
    </subcellularLocation>
</comment>
<dbReference type="AlphaFoldDB" id="A0A2S5SZY5"/>
<dbReference type="PANTHER" id="PTHR22617:SF45">
    <property type="entry name" value="CHEMOTAXIS PROTEIN CHEW"/>
    <property type="match status" value="1"/>
</dbReference>
<comment type="caution">
    <text evidence="5">The sequence shown here is derived from an EMBL/GenBank/DDBJ whole genome shotgun (WGS) entry which is preliminary data.</text>
</comment>
<keyword evidence="6" id="KW-1185">Reference proteome</keyword>
<proteinExistence type="predicted"/>
<evidence type="ECO:0000313" key="5">
    <source>
        <dbReference type="EMBL" id="PPE68242.1"/>
    </source>
</evidence>
<dbReference type="Pfam" id="PF01584">
    <property type="entry name" value="CheW"/>
    <property type="match status" value="1"/>
</dbReference>
<organism evidence="5 6">
    <name type="scientific">Caldimonas thermodepolymerans</name>
    <dbReference type="NCBI Taxonomy" id="215580"/>
    <lineage>
        <taxon>Bacteria</taxon>
        <taxon>Pseudomonadati</taxon>
        <taxon>Pseudomonadota</taxon>
        <taxon>Betaproteobacteria</taxon>
        <taxon>Burkholderiales</taxon>
        <taxon>Sphaerotilaceae</taxon>
        <taxon>Caldimonas</taxon>
    </lineage>
</organism>
<dbReference type="SMART" id="SM00260">
    <property type="entry name" value="CheW"/>
    <property type="match status" value="1"/>
</dbReference>
<dbReference type="Gene3D" id="2.30.30.40">
    <property type="entry name" value="SH3 Domains"/>
    <property type="match status" value="1"/>
</dbReference>
<dbReference type="InterPro" id="IPR002545">
    <property type="entry name" value="CheW-lke_dom"/>
</dbReference>